<evidence type="ECO:0000313" key="6">
    <source>
        <dbReference type="Proteomes" id="UP000612349"/>
    </source>
</evidence>
<dbReference type="Pfam" id="PF00392">
    <property type="entry name" value="GntR"/>
    <property type="match status" value="1"/>
</dbReference>
<evidence type="ECO:0000256" key="3">
    <source>
        <dbReference type="ARBA" id="ARBA00023163"/>
    </source>
</evidence>
<dbReference type="Gene3D" id="1.20.120.530">
    <property type="entry name" value="GntR ligand-binding domain-like"/>
    <property type="match status" value="1"/>
</dbReference>
<dbReference type="GO" id="GO:0003700">
    <property type="term" value="F:DNA-binding transcription factor activity"/>
    <property type="evidence" value="ECO:0007669"/>
    <property type="project" value="InterPro"/>
</dbReference>
<sequence length="231" mass="26243">MAESSKLVRSTTAVDVARILRDRILSGHYAEDQYIRQEMIAQELGVSRIPVREALAQLEAEGLVIREKYRGALIPKLSLSEIEEIYEMRGMIEPYLLRTAFSNITPEVIASLREVVDKSRVTDDMGEWAGLNMQFHYTLYGLAGRPLSLQILENLLVRADRYLKVQRFLSNETQKESDAEHQRILDLIEEGDEDGAIEALREHISWNAQDLRRTIGFNDAAPADKADKAKG</sequence>
<dbReference type="Pfam" id="PF07729">
    <property type="entry name" value="FCD"/>
    <property type="match status" value="1"/>
</dbReference>
<reference evidence="5" key="2">
    <citation type="submission" date="2020-09" db="EMBL/GenBank/DDBJ databases">
        <authorList>
            <person name="Sun Q."/>
            <person name="Zhou Y."/>
        </authorList>
    </citation>
    <scope>NUCLEOTIDE SEQUENCE</scope>
    <source>
        <strain evidence="5">CGMCC 1.15360</strain>
    </source>
</reference>
<organism evidence="5 6">
    <name type="scientific">Croceicoccus mobilis</name>
    <dbReference type="NCBI Taxonomy" id="1703339"/>
    <lineage>
        <taxon>Bacteria</taxon>
        <taxon>Pseudomonadati</taxon>
        <taxon>Pseudomonadota</taxon>
        <taxon>Alphaproteobacteria</taxon>
        <taxon>Sphingomonadales</taxon>
        <taxon>Erythrobacteraceae</taxon>
        <taxon>Croceicoccus</taxon>
    </lineage>
</organism>
<gene>
    <name evidence="5" type="ORF">GCM10010990_22580</name>
</gene>
<evidence type="ECO:0000259" key="4">
    <source>
        <dbReference type="PROSITE" id="PS50949"/>
    </source>
</evidence>
<dbReference type="SMART" id="SM00345">
    <property type="entry name" value="HTH_GNTR"/>
    <property type="match status" value="1"/>
</dbReference>
<dbReference type="SMART" id="SM00895">
    <property type="entry name" value="FCD"/>
    <property type="match status" value="1"/>
</dbReference>
<evidence type="ECO:0000313" key="5">
    <source>
        <dbReference type="EMBL" id="GGD72507.1"/>
    </source>
</evidence>
<evidence type="ECO:0000256" key="2">
    <source>
        <dbReference type="ARBA" id="ARBA00023125"/>
    </source>
</evidence>
<dbReference type="InterPro" id="IPR000524">
    <property type="entry name" value="Tscrpt_reg_HTH_GntR"/>
</dbReference>
<dbReference type="InterPro" id="IPR036388">
    <property type="entry name" value="WH-like_DNA-bd_sf"/>
</dbReference>
<keyword evidence="1" id="KW-0805">Transcription regulation</keyword>
<dbReference type="EMBL" id="BMIP01000004">
    <property type="protein sequence ID" value="GGD72507.1"/>
    <property type="molecule type" value="Genomic_DNA"/>
</dbReference>
<keyword evidence="6" id="KW-1185">Reference proteome</keyword>
<dbReference type="SUPFAM" id="SSF46785">
    <property type="entry name" value="Winged helix' DNA-binding domain"/>
    <property type="match status" value="1"/>
</dbReference>
<dbReference type="GO" id="GO:0003677">
    <property type="term" value="F:DNA binding"/>
    <property type="evidence" value="ECO:0007669"/>
    <property type="project" value="UniProtKB-KW"/>
</dbReference>
<accession>A0A917DVG0</accession>
<keyword evidence="2" id="KW-0238">DNA-binding</keyword>
<dbReference type="Proteomes" id="UP000612349">
    <property type="component" value="Unassembled WGS sequence"/>
</dbReference>
<dbReference type="InterPro" id="IPR011711">
    <property type="entry name" value="GntR_C"/>
</dbReference>
<dbReference type="PRINTS" id="PR00035">
    <property type="entry name" value="HTHGNTR"/>
</dbReference>
<feature type="domain" description="HTH gntR-type" evidence="4">
    <location>
        <begin position="10"/>
        <end position="77"/>
    </location>
</feature>
<keyword evidence="3" id="KW-0804">Transcription</keyword>
<reference evidence="5" key="1">
    <citation type="journal article" date="2014" name="Int. J. Syst. Evol. Microbiol.">
        <title>Complete genome sequence of Corynebacterium casei LMG S-19264T (=DSM 44701T), isolated from a smear-ripened cheese.</title>
        <authorList>
            <consortium name="US DOE Joint Genome Institute (JGI-PGF)"/>
            <person name="Walter F."/>
            <person name="Albersmeier A."/>
            <person name="Kalinowski J."/>
            <person name="Ruckert C."/>
        </authorList>
    </citation>
    <scope>NUCLEOTIDE SEQUENCE</scope>
    <source>
        <strain evidence="5">CGMCC 1.15360</strain>
    </source>
</reference>
<proteinExistence type="predicted"/>
<name>A0A917DVG0_9SPHN</name>
<dbReference type="PANTHER" id="PTHR43537">
    <property type="entry name" value="TRANSCRIPTIONAL REGULATOR, GNTR FAMILY"/>
    <property type="match status" value="1"/>
</dbReference>
<dbReference type="SUPFAM" id="SSF48008">
    <property type="entry name" value="GntR ligand-binding domain-like"/>
    <property type="match status" value="1"/>
</dbReference>
<dbReference type="CDD" id="cd07377">
    <property type="entry name" value="WHTH_GntR"/>
    <property type="match status" value="1"/>
</dbReference>
<comment type="caution">
    <text evidence="5">The sequence shown here is derived from an EMBL/GenBank/DDBJ whole genome shotgun (WGS) entry which is preliminary data.</text>
</comment>
<dbReference type="PANTHER" id="PTHR43537:SF41">
    <property type="entry name" value="TRANSCRIPTIONAL REGULATORY PROTEIN"/>
    <property type="match status" value="1"/>
</dbReference>
<dbReference type="PROSITE" id="PS50949">
    <property type="entry name" value="HTH_GNTR"/>
    <property type="match status" value="1"/>
</dbReference>
<dbReference type="AlphaFoldDB" id="A0A917DVG0"/>
<dbReference type="InterPro" id="IPR036390">
    <property type="entry name" value="WH_DNA-bd_sf"/>
</dbReference>
<protein>
    <submittedName>
        <fullName evidence="5">Transcription regulator</fullName>
    </submittedName>
</protein>
<dbReference type="InterPro" id="IPR008920">
    <property type="entry name" value="TF_FadR/GntR_C"/>
</dbReference>
<dbReference type="Gene3D" id="1.10.10.10">
    <property type="entry name" value="Winged helix-like DNA-binding domain superfamily/Winged helix DNA-binding domain"/>
    <property type="match status" value="1"/>
</dbReference>
<evidence type="ECO:0000256" key="1">
    <source>
        <dbReference type="ARBA" id="ARBA00023015"/>
    </source>
</evidence>